<dbReference type="EMBL" id="KV419425">
    <property type="protein sequence ID" value="KZS89854.1"/>
    <property type="molecule type" value="Genomic_DNA"/>
</dbReference>
<reference evidence="1 2" key="1">
    <citation type="journal article" date="2016" name="Mol. Biol. Evol.">
        <title>Comparative Genomics of Early-Diverging Mushroom-Forming Fungi Provides Insights into the Origins of Lignocellulose Decay Capabilities.</title>
        <authorList>
            <person name="Nagy L.G."/>
            <person name="Riley R."/>
            <person name="Tritt A."/>
            <person name="Adam C."/>
            <person name="Daum C."/>
            <person name="Floudas D."/>
            <person name="Sun H."/>
            <person name="Yadav J.S."/>
            <person name="Pangilinan J."/>
            <person name="Larsson K.H."/>
            <person name="Matsuura K."/>
            <person name="Barry K."/>
            <person name="Labutti K."/>
            <person name="Kuo R."/>
            <person name="Ohm R.A."/>
            <person name="Bhattacharya S.S."/>
            <person name="Shirouzu T."/>
            <person name="Yoshinaga Y."/>
            <person name="Martin F.M."/>
            <person name="Grigoriev I.V."/>
            <person name="Hibbett D.S."/>
        </authorList>
    </citation>
    <scope>NUCLEOTIDE SEQUENCE [LARGE SCALE GENOMIC DNA]</scope>
    <source>
        <strain evidence="1 2">HHB9708</strain>
    </source>
</reference>
<keyword evidence="2" id="KW-1185">Reference proteome</keyword>
<evidence type="ECO:0008006" key="3">
    <source>
        <dbReference type="Google" id="ProtNLM"/>
    </source>
</evidence>
<dbReference type="InterPro" id="IPR036047">
    <property type="entry name" value="F-box-like_dom_sf"/>
</dbReference>
<dbReference type="AlphaFoldDB" id="A0A164QPU2"/>
<evidence type="ECO:0000313" key="1">
    <source>
        <dbReference type="EMBL" id="KZS89854.1"/>
    </source>
</evidence>
<evidence type="ECO:0000313" key="2">
    <source>
        <dbReference type="Proteomes" id="UP000076722"/>
    </source>
</evidence>
<proteinExistence type="predicted"/>
<dbReference type="Proteomes" id="UP000076722">
    <property type="component" value="Unassembled WGS sequence"/>
</dbReference>
<organism evidence="1 2">
    <name type="scientific">Sistotremastrum niveocremeum HHB9708</name>
    <dbReference type="NCBI Taxonomy" id="1314777"/>
    <lineage>
        <taxon>Eukaryota</taxon>
        <taxon>Fungi</taxon>
        <taxon>Dikarya</taxon>
        <taxon>Basidiomycota</taxon>
        <taxon>Agaricomycotina</taxon>
        <taxon>Agaricomycetes</taxon>
        <taxon>Sistotremastrales</taxon>
        <taxon>Sistotremastraceae</taxon>
        <taxon>Sertulicium</taxon>
        <taxon>Sertulicium niveocremeum</taxon>
    </lineage>
</organism>
<dbReference type="SUPFAM" id="SSF81383">
    <property type="entry name" value="F-box domain"/>
    <property type="match status" value="1"/>
</dbReference>
<name>A0A164QPU2_9AGAM</name>
<sequence>MSTAAPVSAVENFPNEIFELIFLGLEVRTLVRCKTLSRRCFYIIQSSASLTYKIELSKDGLEDFPSNHTSAQKLQKLLERRHSWATMQPARTIKAYMDRFGYFHVSGGLLVVALDPPDEDVEMDSESDEDSSDDEEMFGKALKDVADSVEGHIDDDEDFEYMTKFLIMQLPNVHTGEGIKIRFVYEMEVIPSEFEFDRSQDLLVIMHWEPQLIPGPEDNFVRIHLLLRTLSDNTAHPLAQQPHLGPIDTLHCNADPGPVDLHLAGDKLALVDNDNLRIWNWKTGTLLANVEMMGSARSFGFITPDYFVSTYGYSTCEPLRLYALGPWVNTDPNYTCAMLANLFLPSIDQPYENLNITDNISGSLERPIWGPERMFGPSDDNIRVLVLDSGIDLVEYISIGGPHPDDDDYDGSGHRVATTVMVVKNRRLVDIANSIMRARSIQDIQLGPSIFTCVNWADRVCTFLKALPPLATRRRGDIWMEAVEGNLALLSPLLEEVPTAHYVSDFGIPSGGIVEGPEAFQPPRPLSFTRDATKDLLHSPTRRMPFKDRRIPFTETGDEFRSACENIIHQDCLIKIKSQNGGGVHVLEILVFG</sequence>
<dbReference type="OrthoDB" id="3174109at2759"/>
<accession>A0A164QPU2</accession>
<gene>
    <name evidence="1" type="ORF">SISNIDRAFT_489013</name>
</gene>
<protein>
    <recommendedName>
        <fullName evidence="3">F-box domain-containing protein</fullName>
    </recommendedName>
</protein>